<dbReference type="RefSeq" id="WP_170218626.1">
    <property type="nucleotide sequence ID" value="NZ_VICE01000108.1"/>
</dbReference>
<reference evidence="1 2" key="1">
    <citation type="submission" date="2019-06" db="EMBL/GenBank/DDBJ databases">
        <title>Lysobacter alkalisoli sp. nov. isolated from saline soil.</title>
        <authorList>
            <person name="Sun J.-Q."/>
            <person name="Xu L."/>
        </authorList>
    </citation>
    <scope>NUCLEOTIDE SEQUENCE [LARGE SCALE GENOMIC DNA]</scope>
    <source>
        <strain evidence="1 2">JCM 31130</strain>
    </source>
</reference>
<sequence>MAGPWEKYQEESGPWVEYAAEPDFSNVQARTQFGSGVLSPELPEQVQIVPGGTATYDGPSLAPSASTLQPIAPEEAARRSAETLAAAGSLMTAEEAKAEMFRELPMPARAMIGVGSRVGAAVRGVDQLYAKAADMVAPRRSGLAALVTGAPATRYEQSMAREAQARLDDAYMDGDTAASVGKFAGDVGLMAAPGGAVARTLGTTGKAALAANVGLSAGYAGLQPVVEGESRAANTATGAVFGAGGHVVGDRMGALARRFSRSIPEETRQLAQRADELGIPLHASQVSQSLPVKVIASAGKYLPFSGYGKAATRQQEGFNRAVGRTFGVDEAALSDDVMAGARKHIGQVYDDVFDRNAVTLNSDDLRAMATVERDALRDMTADQAEVVRNQFQKILDDFADGAVSGPKYQALRESLRGAADNGRMGVAIKKLRKVLDDAAYRSVGEDDASLLRQANKQWANMRVAQKSLQQAAGASGDIRPASLWPLIRQGSTGEMRELARMGQTILKDPIADSGTAQRSLIYNLLMGGGSIANPALIPVIAKAAMGGATLGRAANSQGLAKLLAKPATGEGAGRLANLLAPASAAGHARKERNDPKGSKLAAIAAGAY</sequence>
<accession>A0A507ZXD6</accession>
<dbReference type="Proteomes" id="UP000318212">
    <property type="component" value="Unassembled WGS sequence"/>
</dbReference>
<evidence type="ECO:0000313" key="1">
    <source>
        <dbReference type="EMBL" id="TQD42366.1"/>
    </source>
</evidence>
<keyword evidence="2" id="KW-1185">Reference proteome</keyword>
<dbReference type="AlphaFoldDB" id="A0A507ZXD6"/>
<protein>
    <submittedName>
        <fullName evidence="1">Uncharacterized protein</fullName>
    </submittedName>
</protein>
<organism evidence="1 2">
    <name type="scientific">Marilutibacter aestuarii</name>
    <dbReference type="NCBI Taxonomy" id="1706195"/>
    <lineage>
        <taxon>Bacteria</taxon>
        <taxon>Pseudomonadati</taxon>
        <taxon>Pseudomonadota</taxon>
        <taxon>Gammaproteobacteria</taxon>
        <taxon>Lysobacterales</taxon>
        <taxon>Lysobacteraceae</taxon>
        <taxon>Marilutibacter</taxon>
    </lineage>
</organism>
<gene>
    <name evidence="1" type="ORF">FKV25_11825</name>
</gene>
<proteinExistence type="predicted"/>
<dbReference type="EMBL" id="VICE01000108">
    <property type="protein sequence ID" value="TQD42366.1"/>
    <property type="molecule type" value="Genomic_DNA"/>
</dbReference>
<comment type="caution">
    <text evidence="1">The sequence shown here is derived from an EMBL/GenBank/DDBJ whole genome shotgun (WGS) entry which is preliminary data.</text>
</comment>
<name>A0A507ZXD6_9GAMM</name>
<evidence type="ECO:0000313" key="2">
    <source>
        <dbReference type="Proteomes" id="UP000318212"/>
    </source>
</evidence>